<evidence type="ECO:0008006" key="3">
    <source>
        <dbReference type="Google" id="ProtNLM"/>
    </source>
</evidence>
<evidence type="ECO:0000313" key="2">
    <source>
        <dbReference type="Proteomes" id="UP001642487"/>
    </source>
</evidence>
<dbReference type="EMBL" id="OZ021741">
    <property type="protein sequence ID" value="CAK9325243.1"/>
    <property type="molecule type" value="Genomic_DNA"/>
</dbReference>
<reference evidence="1 2" key="1">
    <citation type="submission" date="2024-03" db="EMBL/GenBank/DDBJ databases">
        <authorList>
            <person name="Gkanogiannis A."/>
            <person name="Becerra Lopez-Lavalle L."/>
        </authorList>
    </citation>
    <scope>NUCLEOTIDE SEQUENCE [LARGE SCALE GENOMIC DNA]</scope>
</reference>
<dbReference type="PANTHER" id="PTHR34659">
    <property type="entry name" value="BNAA05G11610D PROTEIN"/>
    <property type="match status" value="1"/>
</dbReference>
<proteinExistence type="predicted"/>
<accession>A0ABP0YXH9</accession>
<name>A0ABP0YXH9_9ROSI</name>
<keyword evidence="2" id="KW-1185">Reference proteome</keyword>
<gene>
    <name evidence="1" type="ORF">CITCOLO1_LOCUS17501</name>
</gene>
<dbReference type="Proteomes" id="UP001642487">
    <property type="component" value="Chromosome 7"/>
</dbReference>
<protein>
    <recommendedName>
        <fullName evidence="3">Fiber Fb32-like protein</fullName>
    </recommendedName>
</protein>
<dbReference type="InterPro" id="IPR053273">
    <property type="entry name" value="CST_Regulator"/>
</dbReference>
<evidence type="ECO:0000313" key="1">
    <source>
        <dbReference type="EMBL" id="CAK9325243.1"/>
    </source>
</evidence>
<sequence length="829" mass="91683">MKMDLKHKGISWVGNMFQKFEAVCQEVDNIISQDKVKYVENQVSSARANVKRLYSDVVQGLLPPIGDPMRYEAKPPAQRGHAPINAYFRSVSHNEGKAASNVINKSSVGHGTSTIDQIDNWSQASCKVPIVNEEVAQVPNHSSLELNADLPLEKNDDILLDKDLYENMKENAVSELLSEKNDGSLTNKLTLMESDDSDPLSHSLSNVSTEINDTNKKASLVCDGFDMQLEDDVLLVGNNDGVLTDEDESKSSEEDTTMKFNASDPLKHLANSTSCEVKATDEEAILVLNNSHLPMESSRLSWKNDSDLSNENSNEFLKKVVTMEPNTADHLNENHLSHEWSGTNFVSKEADHSNLLLKSVVLSGRIDHVVMDKDSNKSPVKCAIFEDDPKSYLLNQPRNENGIIFTNEEASMVPDRNHQQLETEILARKNDDALTVKYSNESLKNDAILELKHDAIYPLKNQPRCTSSIIKYKNEEVSSVSNDSFLELESEDIFEKNSKASIDKAPDASCKEQANLELSAELTLHCGEVSIKGTLCNHGNVCEGDIVTLNGYPQESSIRCADVECIHEVEQASSILLLRMETTSKDLENGVGYSSNAADATSSELDSVVLTCGETVEETNPVSSLKPLAKGSFSAFRSSVNNLPSSTIVHEKPAEQNAYIECGFRPSFELVTSPSYGNKASKMKFVSSRSTLSSMESLAGTHASRANDTAFLPDVYTSSQGCPHDSSAYILDAEMETVDLGHKVTLEDQCDVVDYKALHAVSRSTQKLRSYKKRIQDAFTSKKRLAKEYEQLAIWYGDTDLELSTNSKQKLDKENASTSYVSDSEWELL</sequence>
<dbReference type="PANTHER" id="PTHR34659:SF1">
    <property type="entry name" value="PROTEIN EGT2"/>
    <property type="match status" value="1"/>
</dbReference>
<organism evidence="1 2">
    <name type="scientific">Citrullus colocynthis</name>
    <name type="common">colocynth</name>
    <dbReference type="NCBI Taxonomy" id="252529"/>
    <lineage>
        <taxon>Eukaryota</taxon>
        <taxon>Viridiplantae</taxon>
        <taxon>Streptophyta</taxon>
        <taxon>Embryophyta</taxon>
        <taxon>Tracheophyta</taxon>
        <taxon>Spermatophyta</taxon>
        <taxon>Magnoliopsida</taxon>
        <taxon>eudicotyledons</taxon>
        <taxon>Gunneridae</taxon>
        <taxon>Pentapetalae</taxon>
        <taxon>rosids</taxon>
        <taxon>fabids</taxon>
        <taxon>Cucurbitales</taxon>
        <taxon>Cucurbitaceae</taxon>
        <taxon>Benincaseae</taxon>
        <taxon>Citrullus</taxon>
    </lineage>
</organism>